<dbReference type="AlphaFoldDB" id="A0A2K0U9Y0"/>
<dbReference type="EMBL" id="MTYI01000059">
    <property type="protein sequence ID" value="PNP54589.1"/>
    <property type="molecule type" value="Genomic_DNA"/>
</dbReference>
<dbReference type="PANTHER" id="PTHR43050:SF1">
    <property type="entry name" value="SERINE RACEMASE"/>
    <property type="match status" value="1"/>
</dbReference>
<reference evidence="5 6" key="1">
    <citation type="submission" date="2017-02" db="EMBL/GenBank/DDBJ databases">
        <title>Genomes of Trichoderma spp. with biocontrol activity.</title>
        <authorList>
            <person name="Gardiner D."/>
            <person name="Kazan K."/>
            <person name="Vos C."/>
            <person name="Harvey P."/>
        </authorList>
    </citation>
    <scope>NUCLEOTIDE SEQUENCE [LARGE SCALE GENOMIC DNA]</scope>
    <source>
        <strain evidence="5 6">Tr1</strain>
    </source>
</reference>
<evidence type="ECO:0000256" key="3">
    <source>
        <dbReference type="ARBA" id="ARBA00022898"/>
    </source>
</evidence>
<evidence type="ECO:0000313" key="6">
    <source>
        <dbReference type="Proteomes" id="UP000236290"/>
    </source>
</evidence>
<evidence type="ECO:0000256" key="1">
    <source>
        <dbReference type="ARBA" id="ARBA00001933"/>
    </source>
</evidence>
<organism evidence="5 6">
    <name type="scientific">Trichoderma harzianum</name>
    <name type="common">Hypocrea lixii</name>
    <dbReference type="NCBI Taxonomy" id="5544"/>
    <lineage>
        <taxon>Eukaryota</taxon>
        <taxon>Fungi</taxon>
        <taxon>Dikarya</taxon>
        <taxon>Ascomycota</taxon>
        <taxon>Pezizomycotina</taxon>
        <taxon>Sordariomycetes</taxon>
        <taxon>Hypocreomycetidae</taxon>
        <taxon>Hypocreales</taxon>
        <taxon>Hypocreaceae</taxon>
        <taxon>Trichoderma</taxon>
    </lineage>
</organism>
<dbReference type="GO" id="GO:0005524">
    <property type="term" value="F:ATP binding"/>
    <property type="evidence" value="ECO:0007669"/>
    <property type="project" value="TreeGrafter"/>
</dbReference>
<feature type="domain" description="Tryptophan synthase beta chain-like PALP" evidence="4">
    <location>
        <begin position="64"/>
        <end position="114"/>
    </location>
</feature>
<proteinExistence type="inferred from homology"/>
<dbReference type="OrthoDB" id="271064at2759"/>
<accession>A0A2K0U9Y0</accession>
<name>A0A2K0U9Y0_TRIHA</name>
<dbReference type="GO" id="GO:0030170">
    <property type="term" value="F:pyridoxal phosphate binding"/>
    <property type="evidence" value="ECO:0007669"/>
    <property type="project" value="TreeGrafter"/>
</dbReference>
<evidence type="ECO:0000256" key="2">
    <source>
        <dbReference type="ARBA" id="ARBA00010869"/>
    </source>
</evidence>
<keyword evidence="3" id="KW-0663">Pyridoxal phosphate</keyword>
<dbReference type="GO" id="GO:0003941">
    <property type="term" value="F:L-serine ammonia-lyase activity"/>
    <property type="evidence" value="ECO:0007669"/>
    <property type="project" value="TreeGrafter"/>
</dbReference>
<comment type="caution">
    <text evidence="5">The sequence shown here is derived from an EMBL/GenBank/DDBJ whole genome shotgun (WGS) entry which is preliminary data.</text>
</comment>
<protein>
    <recommendedName>
        <fullName evidence="4">Tryptophan synthase beta chain-like PALP domain-containing protein</fullName>
    </recommendedName>
</protein>
<gene>
    <name evidence="5" type="ORF">THARTR1_05146</name>
</gene>
<evidence type="ECO:0000313" key="5">
    <source>
        <dbReference type="EMBL" id="PNP54589.1"/>
    </source>
</evidence>
<dbReference type="Gene3D" id="3.40.50.1100">
    <property type="match status" value="2"/>
</dbReference>
<dbReference type="SUPFAM" id="SSF53686">
    <property type="entry name" value="Tryptophan synthase beta subunit-like PLP-dependent enzymes"/>
    <property type="match status" value="1"/>
</dbReference>
<sequence>MAALSTTLPLNRDSVFWAHKVVKNHVHRTPVVTNQTLSELASTPRAVEDLEGTRFAGRTPAKPVLRLWFKCENLQRIGAFKVRGAFYALHKLAEEPGWLEGGGKEKGVVTHSSGKKMSWLWPHYTIILVLNVDIHGTEACDSP</sequence>
<dbReference type="Proteomes" id="UP000236290">
    <property type="component" value="Unassembled WGS sequence"/>
</dbReference>
<dbReference type="InterPro" id="IPR036052">
    <property type="entry name" value="TrpB-like_PALP_sf"/>
</dbReference>
<dbReference type="GO" id="GO:0018114">
    <property type="term" value="F:threonine racemase activity"/>
    <property type="evidence" value="ECO:0007669"/>
    <property type="project" value="TreeGrafter"/>
</dbReference>
<comment type="cofactor">
    <cofactor evidence="1">
        <name>pyridoxal 5'-phosphate</name>
        <dbReference type="ChEBI" id="CHEBI:597326"/>
    </cofactor>
</comment>
<dbReference type="GO" id="GO:0030378">
    <property type="term" value="F:serine racemase activity"/>
    <property type="evidence" value="ECO:0007669"/>
    <property type="project" value="TreeGrafter"/>
</dbReference>
<dbReference type="GO" id="GO:0008721">
    <property type="term" value="F:D-serine ammonia-lyase activity"/>
    <property type="evidence" value="ECO:0007669"/>
    <property type="project" value="TreeGrafter"/>
</dbReference>
<dbReference type="PANTHER" id="PTHR43050">
    <property type="entry name" value="SERINE / THREONINE RACEMASE FAMILY MEMBER"/>
    <property type="match status" value="1"/>
</dbReference>
<dbReference type="InterPro" id="IPR001926">
    <property type="entry name" value="TrpB-like_PALP"/>
</dbReference>
<dbReference type="GO" id="GO:0000287">
    <property type="term" value="F:magnesium ion binding"/>
    <property type="evidence" value="ECO:0007669"/>
    <property type="project" value="TreeGrafter"/>
</dbReference>
<comment type="similarity">
    <text evidence="2">Belongs to the serine/threonine dehydratase family.</text>
</comment>
<dbReference type="Pfam" id="PF00291">
    <property type="entry name" value="PALP"/>
    <property type="match status" value="1"/>
</dbReference>
<evidence type="ECO:0000259" key="4">
    <source>
        <dbReference type="Pfam" id="PF00291"/>
    </source>
</evidence>